<organism evidence="10 11">
    <name type="scientific">Trypanosoma equiperdum</name>
    <dbReference type="NCBI Taxonomy" id="5694"/>
    <lineage>
        <taxon>Eukaryota</taxon>
        <taxon>Discoba</taxon>
        <taxon>Euglenozoa</taxon>
        <taxon>Kinetoplastea</taxon>
        <taxon>Metakinetoplastina</taxon>
        <taxon>Trypanosomatida</taxon>
        <taxon>Trypanosomatidae</taxon>
        <taxon>Trypanosoma</taxon>
    </lineage>
</organism>
<keyword evidence="8" id="KW-0449">Lipoprotein</keyword>
<keyword evidence="6" id="KW-0472">Membrane</keyword>
<comment type="caution">
    <text evidence="10">The sequence shown here is derived from an EMBL/GenBank/DDBJ whole genome shotgun (WGS) entry which is preliminary data.</text>
</comment>
<keyword evidence="5" id="KW-0732">Signal</keyword>
<keyword evidence="4" id="KW-0336">GPI-anchor</keyword>
<evidence type="ECO:0000256" key="6">
    <source>
        <dbReference type="ARBA" id="ARBA00023136"/>
    </source>
</evidence>
<evidence type="ECO:0000256" key="8">
    <source>
        <dbReference type="ARBA" id="ARBA00023288"/>
    </source>
</evidence>
<reference evidence="10" key="1">
    <citation type="submission" date="2016-09" db="EMBL/GenBank/DDBJ databases">
        <authorList>
            <person name="Hebert L."/>
            <person name="Moumen B."/>
        </authorList>
    </citation>
    <scope>NUCLEOTIDE SEQUENCE [LARGE SCALE GENOMIC DNA]</scope>
    <source>
        <strain evidence="10">OVI</strain>
    </source>
</reference>
<gene>
    <name evidence="10" type="ORF">TEOVI_000819700</name>
</gene>
<evidence type="ECO:0000313" key="11">
    <source>
        <dbReference type="Proteomes" id="UP000195570"/>
    </source>
</evidence>
<dbReference type="VEuPathDB" id="TriTrypDB:TEOVI_000819700"/>
<evidence type="ECO:0000256" key="3">
    <source>
        <dbReference type="ARBA" id="ARBA00022475"/>
    </source>
</evidence>
<evidence type="ECO:0000256" key="4">
    <source>
        <dbReference type="ARBA" id="ARBA00022622"/>
    </source>
</evidence>
<dbReference type="AlphaFoldDB" id="A0A1G4IAG1"/>
<dbReference type="GO" id="GO:0005886">
    <property type="term" value="C:plasma membrane"/>
    <property type="evidence" value="ECO:0007669"/>
    <property type="project" value="UniProtKB-SubCell"/>
</dbReference>
<evidence type="ECO:0000256" key="1">
    <source>
        <dbReference type="ARBA" id="ARBA00002523"/>
    </source>
</evidence>
<keyword evidence="3" id="KW-1003">Cell membrane</keyword>
<dbReference type="InterPro" id="IPR025932">
    <property type="entry name" value="Trypano_VSG_B_N_dom"/>
</dbReference>
<sequence length="206" mass="22224">MKKADEAARKTAWQEKIQQIAATTANGGKRLYAKIRDGPAQQKAAATVSAILAAADAMKQKHDNLKETATQAHGKAIKAIKDAVYGQGLVEATDTFAYTKSTKCGGTTTTGTAGAAIVEYLICLCTKRKWQPDNGVLLKRAEPCGRQQAQRCESHCKRHDGQLPQNVGGPSPNTSINCAKNRSFLRRARQATSRAIDSHGELRNMC</sequence>
<evidence type="ECO:0000256" key="5">
    <source>
        <dbReference type="ARBA" id="ARBA00022729"/>
    </source>
</evidence>
<comment type="subcellular location">
    <subcellularLocation>
        <location evidence="2">Cell membrane</location>
        <topology evidence="2">Lipid-anchor</topology>
        <topology evidence="2">GPI-anchor</topology>
    </subcellularLocation>
</comment>
<keyword evidence="11" id="KW-1185">Reference proteome</keyword>
<feature type="domain" description="Trypanosome variant surface glycoprotein B-type N-terminal" evidence="9">
    <location>
        <begin position="3"/>
        <end position="131"/>
    </location>
</feature>
<dbReference type="GO" id="GO:0098552">
    <property type="term" value="C:side of membrane"/>
    <property type="evidence" value="ECO:0007669"/>
    <property type="project" value="UniProtKB-KW"/>
</dbReference>
<dbReference type="RefSeq" id="XP_067080055.1">
    <property type="nucleotide sequence ID" value="XM_067223954.1"/>
</dbReference>
<dbReference type="GeneID" id="92382131"/>
<accession>A0A1G4IAG1</accession>
<keyword evidence="7" id="KW-0325">Glycoprotein</keyword>
<dbReference type="Proteomes" id="UP000195570">
    <property type="component" value="Unassembled WGS sequence"/>
</dbReference>
<evidence type="ECO:0000256" key="7">
    <source>
        <dbReference type="ARBA" id="ARBA00023180"/>
    </source>
</evidence>
<evidence type="ECO:0000259" key="9">
    <source>
        <dbReference type="Pfam" id="PF13206"/>
    </source>
</evidence>
<dbReference type="Pfam" id="PF13206">
    <property type="entry name" value="VSG_B"/>
    <property type="match status" value="1"/>
</dbReference>
<dbReference type="EMBL" id="CZPT02001126">
    <property type="protein sequence ID" value="SCU69001.1"/>
    <property type="molecule type" value="Genomic_DNA"/>
</dbReference>
<evidence type="ECO:0000256" key="2">
    <source>
        <dbReference type="ARBA" id="ARBA00004609"/>
    </source>
</evidence>
<name>A0A1G4IAG1_TRYEQ</name>
<comment type="function">
    <text evidence="1">VSG forms a coat on the surface of the parasite. The trypanosome evades the immune response of the host by expressing a series of antigenically distinct VSGs from an estimated 1000 VSG genes.</text>
</comment>
<evidence type="ECO:0000313" key="10">
    <source>
        <dbReference type="EMBL" id="SCU69001.1"/>
    </source>
</evidence>
<protein>
    <submittedName>
        <fullName evidence="10">Trypanosomal VSG domain containing protein, putative</fullName>
    </submittedName>
</protein>
<proteinExistence type="predicted"/>